<dbReference type="InterPro" id="IPR004146">
    <property type="entry name" value="DC1"/>
</dbReference>
<dbReference type="Pfam" id="PF03107">
    <property type="entry name" value="C1_2"/>
    <property type="match status" value="2"/>
</dbReference>
<name>A0ABQ8AFK4_BRANA</name>
<keyword evidence="4" id="KW-1185">Reference proteome</keyword>
<dbReference type="PANTHER" id="PTHR32410">
    <property type="entry name" value="CYSTEINE/HISTIDINE-RICH C1 DOMAIN FAMILY PROTEIN"/>
    <property type="match status" value="1"/>
</dbReference>
<organism evidence="3 4">
    <name type="scientific">Brassica napus</name>
    <name type="common">Rape</name>
    <dbReference type="NCBI Taxonomy" id="3708"/>
    <lineage>
        <taxon>Eukaryota</taxon>
        <taxon>Viridiplantae</taxon>
        <taxon>Streptophyta</taxon>
        <taxon>Embryophyta</taxon>
        <taxon>Tracheophyta</taxon>
        <taxon>Spermatophyta</taxon>
        <taxon>Magnoliopsida</taxon>
        <taxon>eudicotyledons</taxon>
        <taxon>Gunneridae</taxon>
        <taxon>Pentapetalae</taxon>
        <taxon>rosids</taxon>
        <taxon>malvids</taxon>
        <taxon>Brassicales</taxon>
        <taxon>Brassicaceae</taxon>
        <taxon>Brassiceae</taxon>
        <taxon>Brassica</taxon>
    </lineage>
</organism>
<feature type="domain" description="DC1" evidence="2">
    <location>
        <begin position="29"/>
        <end position="72"/>
    </location>
</feature>
<reference evidence="3 4" key="1">
    <citation type="submission" date="2021-05" db="EMBL/GenBank/DDBJ databases">
        <title>Genome Assembly of Synthetic Allotetraploid Brassica napus Reveals Homoeologous Exchanges between Subgenomes.</title>
        <authorList>
            <person name="Davis J.T."/>
        </authorList>
    </citation>
    <scope>NUCLEOTIDE SEQUENCE [LARGE SCALE GENOMIC DNA]</scope>
    <source>
        <strain evidence="4">cv. Da-Ae</strain>
        <tissue evidence="3">Seedling</tissue>
    </source>
</reference>
<dbReference type="SUPFAM" id="SSF57889">
    <property type="entry name" value="Cysteine-rich domain"/>
    <property type="match status" value="3"/>
</dbReference>
<dbReference type="InterPro" id="IPR046349">
    <property type="entry name" value="C1-like_sf"/>
</dbReference>
<dbReference type="Proteomes" id="UP000824890">
    <property type="component" value="Unassembled WGS sequence"/>
</dbReference>
<evidence type="ECO:0000313" key="3">
    <source>
        <dbReference type="EMBL" id="KAH0891324.1"/>
    </source>
</evidence>
<evidence type="ECO:0000259" key="2">
    <source>
        <dbReference type="Pfam" id="PF03107"/>
    </source>
</evidence>
<gene>
    <name evidence="3" type="ORF">HID58_053753</name>
</gene>
<keyword evidence="1" id="KW-0677">Repeat</keyword>
<dbReference type="InterPro" id="IPR053192">
    <property type="entry name" value="Vacuole_Formation_Reg"/>
</dbReference>
<sequence>MIIPIGSTHDVRPYILLESNQTINRPETPNHTLIFIRKMNSFNCAACGEIYKDKMNMYGCLPCSFFVHKSCIYLPKVIKLTRHSRRMFHTFQVLDKKKCRICYQPLLYEYGVEDIFVPTSRVVIRYIHTLQRIKRFGMAKMLNKNLKNSVDVASSSLVEVDDKTSRHFSHHHDLMRIRVNDEVEDGGVCQACILPIEFNSFLGCKECDFSLHDTYASLHRKMEHTFHRHPLNLEVNFMNIKEGFFCCSKCGRASCGFMYRSYEKDCKFTMDARCASLSAPLSNKAHEHRLHLTDSGARCNQCDFTLKRKRATLPVLVKYKYGPHPLTLEDDYPYCMGLYPSDQDLYGCTECKTVICVECAIGKYPYLKPGITINVKGFEIETASNSSLSRPMCLACHNICRDKLLSHCYYNCNNFSPHRVL</sequence>
<evidence type="ECO:0000256" key="1">
    <source>
        <dbReference type="ARBA" id="ARBA00022737"/>
    </source>
</evidence>
<feature type="domain" description="DC1" evidence="2">
    <location>
        <begin position="168"/>
        <end position="213"/>
    </location>
</feature>
<dbReference type="PANTHER" id="PTHR32410:SF160">
    <property type="entry name" value="CYSTEINE_HISTIDINE-RICH C1 DOMAIN FAMILY PROTEIN"/>
    <property type="match status" value="1"/>
</dbReference>
<dbReference type="EMBL" id="JAGKQM010000013">
    <property type="protein sequence ID" value="KAH0891324.1"/>
    <property type="molecule type" value="Genomic_DNA"/>
</dbReference>
<evidence type="ECO:0000313" key="4">
    <source>
        <dbReference type="Proteomes" id="UP000824890"/>
    </source>
</evidence>
<protein>
    <recommendedName>
        <fullName evidence="2">DC1 domain-containing protein</fullName>
    </recommendedName>
</protein>
<comment type="caution">
    <text evidence="3">The sequence shown here is derived from an EMBL/GenBank/DDBJ whole genome shotgun (WGS) entry which is preliminary data.</text>
</comment>
<accession>A0ABQ8AFK4</accession>
<proteinExistence type="predicted"/>